<dbReference type="AlphaFoldDB" id="A0A9Q8PGC6"/>
<dbReference type="PANTHER" id="PTHR46494:SF1">
    <property type="entry name" value="CORA FAMILY METAL ION TRANSPORTER (EUROFUNG)"/>
    <property type="match status" value="1"/>
</dbReference>
<dbReference type="InterPro" id="IPR045863">
    <property type="entry name" value="CorA_TM1_TM2"/>
</dbReference>
<organism evidence="7 8">
    <name type="scientific">Passalora fulva</name>
    <name type="common">Tomato leaf mold</name>
    <name type="synonym">Cladosporium fulvum</name>
    <dbReference type="NCBI Taxonomy" id="5499"/>
    <lineage>
        <taxon>Eukaryota</taxon>
        <taxon>Fungi</taxon>
        <taxon>Dikarya</taxon>
        <taxon>Ascomycota</taxon>
        <taxon>Pezizomycotina</taxon>
        <taxon>Dothideomycetes</taxon>
        <taxon>Dothideomycetidae</taxon>
        <taxon>Mycosphaerellales</taxon>
        <taxon>Mycosphaerellaceae</taxon>
        <taxon>Fulvia</taxon>
    </lineage>
</organism>
<feature type="region of interest" description="Disordered" evidence="5">
    <location>
        <begin position="722"/>
        <end position="789"/>
    </location>
</feature>
<dbReference type="GO" id="GO:0000287">
    <property type="term" value="F:magnesium ion binding"/>
    <property type="evidence" value="ECO:0007669"/>
    <property type="project" value="TreeGrafter"/>
</dbReference>
<evidence type="ECO:0000256" key="2">
    <source>
        <dbReference type="ARBA" id="ARBA00022692"/>
    </source>
</evidence>
<proteinExistence type="predicted"/>
<dbReference type="GeneID" id="71988770"/>
<dbReference type="PANTHER" id="PTHR46494">
    <property type="entry name" value="CORA FAMILY METAL ION TRANSPORTER (EUROFUNG)"/>
    <property type="match status" value="1"/>
</dbReference>
<feature type="transmembrane region" description="Helical" evidence="6">
    <location>
        <begin position="553"/>
        <end position="574"/>
    </location>
</feature>
<dbReference type="GO" id="GO:0050897">
    <property type="term" value="F:cobalt ion binding"/>
    <property type="evidence" value="ECO:0007669"/>
    <property type="project" value="TreeGrafter"/>
</dbReference>
<dbReference type="Proteomes" id="UP000756132">
    <property type="component" value="Chromosome 9"/>
</dbReference>
<dbReference type="Gene3D" id="1.20.58.340">
    <property type="entry name" value="Magnesium transport protein CorA, transmembrane region"/>
    <property type="match status" value="1"/>
</dbReference>
<evidence type="ECO:0000256" key="1">
    <source>
        <dbReference type="ARBA" id="ARBA00004651"/>
    </source>
</evidence>
<name>A0A9Q8PGC6_PASFU</name>
<sequence length="789" mass="90154">MLRRPDTDTADAINSASERAVPHLPEIAVSRASSLASSRRTNGTAASKKIYQKRPAFPRVNTDHAFQPHWKPGYHHSETWKRAHQPDPEWRVKWSQHCFPKGRVLIIDYVSNESNVPDGGRRHITVATQEIQTLSELKRFYSDGKRVHGAALRVIHVQNASWATQFLLKKFNIDHPSELVGMKTFSRWAKYEKPRQRNGKPFPSGRSWRGQTDPWRKVSRAAFGLDYMKNFTTDTPHRRKRQTMAGEGPVDAKLMHLNVYEDNQHAPYGYATCVQRLSVYVQRNLGPPSRVSPDIDIKNPYARQLANGNGRVGAAKTDEVLLEYLDNGNTVIVFESSASMSLEDCIVQPRNEFENRWRRLSFYLRKEDVLNDSRLAAQCTNFIMVDLFHGLGVVWNQFLAAAADHVSLLEDKIYENPADESRAPELWMNQASWLKVDKVMWLHSDLAKEMQEIMYELANVDDEENGVEVDWMASTPAEFERLQHKVSEDLVQPTNNLSDLMYKSVGIRDSRQSLQLGLSMWRLSWITFIFLPLTFIVGFFGMNVDLFADDPGIGWYFVAAAILMLLVIILWYGVKHSLQRSRQTPYQRGLYEALFDNLEEEHPDLWTSAGAVDDVDPSQLSSSDRWRWRLLRRWFSPERTINKKLYSILTHDGSQSELGAWASVKRYLLVRWLGQIELRQPSIQSIELDQTDLSARVEARYESGTISELAKFSTTAAVAEAEPTAAEPLSSFGLRPLTHEDMRRQSEDRPSSRGSSGIIIEERNLSDSESDAGEGASKIYSSICRRASQ</sequence>
<protein>
    <submittedName>
        <fullName evidence="7">Uncharacterized protein</fullName>
    </submittedName>
</protein>
<dbReference type="OMA" id="HVQNADW"/>
<reference evidence="7" key="1">
    <citation type="submission" date="2021-12" db="EMBL/GenBank/DDBJ databases">
        <authorList>
            <person name="Zaccaron A."/>
            <person name="Stergiopoulos I."/>
        </authorList>
    </citation>
    <scope>NUCLEOTIDE SEQUENCE</scope>
    <source>
        <strain evidence="7">Race5_Kim</strain>
    </source>
</reference>
<keyword evidence="8" id="KW-1185">Reference proteome</keyword>
<dbReference type="Pfam" id="PF01544">
    <property type="entry name" value="CorA"/>
    <property type="match status" value="1"/>
</dbReference>
<evidence type="ECO:0000256" key="3">
    <source>
        <dbReference type="ARBA" id="ARBA00022989"/>
    </source>
</evidence>
<keyword evidence="2 6" id="KW-0812">Transmembrane</keyword>
<dbReference type="InterPro" id="IPR002523">
    <property type="entry name" value="MgTranspt_CorA/ZnTranspt_ZntB"/>
</dbReference>
<dbReference type="SUPFAM" id="SSF144083">
    <property type="entry name" value="Magnesium transport protein CorA, transmembrane region"/>
    <property type="match status" value="1"/>
</dbReference>
<evidence type="ECO:0000313" key="8">
    <source>
        <dbReference type="Proteomes" id="UP000756132"/>
    </source>
</evidence>
<dbReference type="GO" id="GO:0015087">
    <property type="term" value="F:cobalt ion transmembrane transporter activity"/>
    <property type="evidence" value="ECO:0007669"/>
    <property type="project" value="TreeGrafter"/>
</dbReference>
<keyword evidence="4 6" id="KW-0472">Membrane</keyword>
<dbReference type="RefSeq" id="XP_047766285.1">
    <property type="nucleotide sequence ID" value="XM_047908040.1"/>
</dbReference>
<dbReference type="OrthoDB" id="194358at2759"/>
<feature type="transmembrane region" description="Helical" evidence="6">
    <location>
        <begin position="520"/>
        <end position="541"/>
    </location>
</feature>
<accession>A0A9Q8PGC6</accession>
<keyword evidence="3 6" id="KW-1133">Transmembrane helix</keyword>
<reference evidence="7" key="2">
    <citation type="journal article" date="2022" name="Microb. Genom.">
        <title>A chromosome-scale genome assembly of the tomato pathogen Cladosporium fulvum reveals a compartmentalized genome architecture and the presence of a dispensable chromosome.</title>
        <authorList>
            <person name="Zaccaron A.Z."/>
            <person name="Chen L.H."/>
            <person name="Samaras A."/>
            <person name="Stergiopoulos I."/>
        </authorList>
    </citation>
    <scope>NUCLEOTIDE SEQUENCE</scope>
    <source>
        <strain evidence="7">Race5_Kim</strain>
    </source>
</reference>
<evidence type="ECO:0000256" key="5">
    <source>
        <dbReference type="SAM" id="MobiDB-lite"/>
    </source>
</evidence>
<comment type="subcellular location">
    <subcellularLocation>
        <location evidence="1">Cell membrane</location>
        <topology evidence="1">Multi-pass membrane protein</topology>
    </subcellularLocation>
</comment>
<evidence type="ECO:0000256" key="4">
    <source>
        <dbReference type="ARBA" id="ARBA00023136"/>
    </source>
</evidence>
<feature type="region of interest" description="Disordered" evidence="5">
    <location>
        <begin position="193"/>
        <end position="213"/>
    </location>
</feature>
<dbReference type="GO" id="GO:0015095">
    <property type="term" value="F:magnesium ion transmembrane transporter activity"/>
    <property type="evidence" value="ECO:0007669"/>
    <property type="project" value="TreeGrafter"/>
</dbReference>
<dbReference type="GO" id="GO:0005886">
    <property type="term" value="C:plasma membrane"/>
    <property type="evidence" value="ECO:0007669"/>
    <property type="project" value="UniProtKB-SubCell"/>
</dbReference>
<evidence type="ECO:0000313" key="7">
    <source>
        <dbReference type="EMBL" id="UJO21919.1"/>
    </source>
</evidence>
<feature type="compositionally biased region" description="Basic and acidic residues" evidence="5">
    <location>
        <begin position="737"/>
        <end position="751"/>
    </location>
</feature>
<gene>
    <name evidence="7" type="ORF">CLAFUR5_08892</name>
</gene>
<dbReference type="EMBL" id="CP090171">
    <property type="protein sequence ID" value="UJO21919.1"/>
    <property type="molecule type" value="Genomic_DNA"/>
</dbReference>
<dbReference type="KEGG" id="ffu:CLAFUR5_08892"/>
<evidence type="ECO:0000256" key="6">
    <source>
        <dbReference type="SAM" id="Phobius"/>
    </source>
</evidence>